<keyword evidence="3" id="KW-1015">Disulfide bond</keyword>
<dbReference type="Pfam" id="PF00085">
    <property type="entry name" value="Thioredoxin"/>
    <property type="match status" value="1"/>
</dbReference>
<dbReference type="Proteomes" id="UP000094501">
    <property type="component" value="Unassembled WGS sequence"/>
</dbReference>
<dbReference type="InterPro" id="IPR017937">
    <property type="entry name" value="Thioredoxin_CS"/>
</dbReference>
<dbReference type="PANTHER" id="PTHR45663:SF11">
    <property type="entry name" value="GEO12009P1"/>
    <property type="match status" value="1"/>
</dbReference>
<reference evidence="6 7" key="1">
    <citation type="journal article" date="2016" name="Environ. Microbiol.">
        <title>New Methyloceanibacter diversity from North Sea sediments includes methanotroph containing solely the soluble methane monooxygenase.</title>
        <authorList>
            <person name="Vekeman B."/>
            <person name="Kerckhof F.M."/>
            <person name="Cremers G."/>
            <person name="de Vos P."/>
            <person name="Vandamme P."/>
            <person name="Boon N."/>
            <person name="Op den Camp H.J."/>
            <person name="Heylen K."/>
        </authorList>
    </citation>
    <scope>NUCLEOTIDE SEQUENCE [LARGE SCALE GENOMIC DNA]</scope>
    <source>
        <strain evidence="6 7">R-67174</strain>
    </source>
</reference>
<dbReference type="STRING" id="1774968.AUC68_12480"/>
<dbReference type="GO" id="GO:0015035">
    <property type="term" value="F:protein-disulfide reductase activity"/>
    <property type="evidence" value="ECO:0007669"/>
    <property type="project" value="TreeGrafter"/>
</dbReference>
<evidence type="ECO:0000313" key="7">
    <source>
        <dbReference type="Proteomes" id="UP000094501"/>
    </source>
</evidence>
<dbReference type="InterPro" id="IPR036249">
    <property type="entry name" value="Thioredoxin-like_sf"/>
</dbReference>
<evidence type="ECO:0000259" key="5">
    <source>
        <dbReference type="PROSITE" id="PS51352"/>
    </source>
</evidence>
<feature type="domain" description="Thioredoxin" evidence="5">
    <location>
        <begin position="5"/>
        <end position="136"/>
    </location>
</feature>
<evidence type="ECO:0000256" key="3">
    <source>
        <dbReference type="ARBA" id="ARBA00023157"/>
    </source>
</evidence>
<evidence type="ECO:0000313" key="6">
    <source>
        <dbReference type="EMBL" id="ODS01179.1"/>
    </source>
</evidence>
<protein>
    <recommendedName>
        <fullName evidence="5">Thioredoxin domain-containing protein</fullName>
    </recommendedName>
</protein>
<dbReference type="AlphaFoldDB" id="A0A1E3W5U6"/>
<accession>A0A1E3W5U6</accession>
<evidence type="ECO:0000256" key="4">
    <source>
        <dbReference type="ARBA" id="ARBA00023284"/>
    </source>
</evidence>
<sequence>MLLGLSLAVAQPAMGQAPGVTENSFTAEVIEASRQKPVFVNLYAVWCGPCRPLFPVLDTVADEYSGRAKLVSVDVDENPRTVNAMLELLDEEEIKRPPNMQIPAVIAFRDGKPTGLMIGGQTKIEAVREFFAKNDGS</sequence>
<proteinExistence type="predicted"/>
<dbReference type="GO" id="GO:0005829">
    <property type="term" value="C:cytosol"/>
    <property type="evidence" value="ECO:0007669"/>
    <property type="project" value="TreeGrafter"/>
</dbReference>
<dbReference type="GO" id="GO:0045454">
    <property type="term" value="P:cell redox homeostasis"/>
    <property type="evidence" value="ECO:0007669"/>
    <property type="project" value="TreeGrafter"/>
</dbReference>
<dbReference type="SUPFAM" id="SSF52833">
    <property type="entry name" value="Thioredoxin-like"/>
    <property type="match status" value="1"/>
</dbReference>
<dbReference type="InterPro" id="IPR013766">
    <property type="entry name" value="Thioredoxin_domain"/>
</dbReference>
<keyword evidence="1" id="KW-0813">Transport</keyword>
<keyword evidence="7" id="KW-1185">Reference proteome</keyword>
<keyword evidence="2" id="KW-0249">Electron transport</keyword>
<evidence type="ECO:0000256" key="1">
    <source>
        <dbReference type="ARBA" id="ARBA00022448"/>
    </source>
</evidence>
<dbReference type="PANTHER" id="PTHR45663">
    <property type="entry name" value="GEO12009P1"/>
    <property type="match status" value="1"/>
</dbReference>
<keyword evidence="4" id="KW-0676">Redox-active center</keyword>
<evidence type="ECO:0000256" key="2">
    <source>
        <dbReference type="ARBA" id="ARBA00022982"/>
    </source>
</evidence>
<name>A0A1E3W5U6_9HYPH</name>
<comment type="caution">
    <text evidence="6">The sequence shown here is derived from an EMBL/GenBank/DDBJ whole genome shotgun (WGS) entry which is preliminary data.</text>
</comment>
<gene>
    <name evidence="6" type="ORF">AUC68_12480</name>
</gene>
<organism evidence="6 7">
    <name type="scientific">Methyloceanibacter methanicus</name>
    <dbReference type="NCBI Taxonomy" id="1774968"/>
    <lineage>
        <taxon>Bacteria</taxon>
        <taxon>Pseudomonadati</taxon>
        <taxon>Pseudomonadota</taxon>
        <taxon>Alphaproteobacteria</taxon>
        <taxon>Hyphomicrobiales</taxon>
        <taxon>Hyphomicrobiaceae</taxon>
        <taxon>Methyloceanibacter</taxon>
    </lineage>
</organism>
<dbReference type="CDD" id="cd02947">
    <property type="entry name" value="TRX_family"/>
    <property type="match status" value="1"/>
</dbReference>
<dbReference type="EMBL" id="LPWG01000002">
    <property type="protein sequence ID" value="ODS01179.1"/>
    <property type="molecule type" value="Genomic_DNA"/>
</dbReference>
<dbReference type="PROSITE" id="PS51352">
    <property type="entry name" value="THIOREDOXIN_2"/>
    <property type="match status" value="1"/>
</dbReference>
<dbReference type="Gene3D" id="3.40.30.10">
    <property type="entry name" value="Glutaredoxin"/>
    <property type="match status" value="1"/>
</dbReference>
<dbReference type="PROSITE" id="PS00194">
    <property type="entry name" value="THIOREDOXIN_1"/>
    <property type="match status" value="1"/>
</dbReference>